<sequence length="300" mass="34967">MISTIKYPDIQIGQNMMECTPHGNYEFPFVIYLDDLREKVMGFVNWHWHKELQLCYVTEGTVSFFVNSKQYDISEGGGIFINQGCLHMIKPKNPPFGTFICYDFNEKLLSVFPGSVFETKYVTPYKKAPDFEAVPLSPDIEWQNKVLVHLITIYQLAQEQTFGFEYSIQSELTKLWLMMIQNNKGDGSEKHHPNNHASVVHSIIQYIQNHYSEKITIQNISAVVMFSESECCRIFKSILHETISSYIKTYRIYMSTELLKNTEKPLDLIAEETGFCSTSYYIKSFKEVMQITPNQFRKQL</sequence>
<dbReference type="EMBL" id="ADLK01000026">
    <property type="protein sequence ID" value="KMW17808.1"/>
    <property type="molecule type" value="Genomic_DNA"/>
</dbReference>
<dbReference type="SUPFAM" id="SSF51215">
    <property type="entry name" value="Regulatory protein AraC"/>
    <property type="match status" value="1"/>
</dbReference>
<reference evidence="5 6" key="1">
    <citation type="submission" date="2011-04" db="EMBL/GenBank/DDBJ databases">
        <title>The Genome Sequence of Clostridium citroniae WAL-19142.</title>
        <authorList>
            <consortium name="The Broad Institute Genome Sequencing Platform"/>
            <person name="Earl A."/>
            <person name="Ward D."/>
            <person name="Feldgarden M."/>
            <person name="Gevers D."/>
            <person name="Warren Y.A."/>
            <person name="Tyrrell K.L."/>
            <person name="Citron D.M."/>
            <person name="Goldstein E.J."/>
            <person name="Daigneault M."/>
            <person name="Allen-Vercoe E."/>
            <person name="Young S.K."/>
            <person name="Zeng Q."/>
            <person name="Gargeya S."/>
            <person name="Fitzgerald M."/>
            <person name="Haas B."/>
            <person name="Abouelleil A."/>
            <person name="Alvarado L."/>
            <person name="Arachchi H.M."/>
            <person name="Berlin A."/>
            <person name="Brown A."/>
            <person name="Chapman S.B."/>
            <person name="Chen Z."/>
            <person name="Dunbar C."/>
            <person name="Freedman E."/>
            <person name="Gearin G."/>
            <person name="Gellesch M."/>
            <person name="Goldberg J."/>
            <person name="Griggs A."/>
            <person name="Gujja S."/>
            <person name="Heilman E.R."/>
            <person name="Heiman D."/>
            <person name="Howarth C."/>
            <person name="Larson L."/>
            <person name="Lui A."/>
            <person name="MacDonald P.J."/>
            <person name="Mehta T."/>
            <person name="Montmayeur A."/>
            <person name="Murphy C."/>
            <person name="Neiman D."/>
            <person name="Pearson M."/>
            <person name="Priest M."/>
            <person name="Roberts A."/>
            <person name="Saif S."/>
            <person name="Shea T."/>
            <person name="Shenoy N."/>
            <person name="Sisk P."/>
            <person name="Stolte C."/>
            <person name="Sykes S."/>
            <person name="White J."/>
            <person name="Yandava C."/>
            <person name="Wortman J."/>
            <person name="Nusbaum C."/>
            <person name="Birren B."/>
        </authorList>
    </citation>
    <scope>NUCLEOTIDE SEQUENCE [LARGE SCALE GENOMIC DNA]</scope>
    <source>
        <strain evidence="5 6">WAL-19142</strain>
    </source>
</reference>
<keyword evidence="3" id="KW-0804">Transcription</keyword>
<protein>
    <recommendedName>
        <fullName evidence="4">HTH araC/xylS-type domain-containing protein</fullName>
    </recommendedName>
</protein>
<dbReference type="Pfam" id="PF12833">
    <property type="entry name" value="HTH_18"/>
    <property type="match status" value="1"/>
</dbReference>
<dbReference type="Gene3D" id="1.10.10.60">
    <property type="entry name" value="Homeodomain-like"/>
    <property type="match status" value="2"/>
</dbReference>
<dbReference type="PANTHER" id="PTHR43280:SF28">
    <property type="entry name" value="HTH-TYPE TRANSCRIPTIONAL ACTIVATOR RHAS"/>
    <property type="match status" value="1"/>
</dbReference>
<dbReference type="InterPro" id="IPR003313">
    <property type="entry name" value="AraC-bd"/>
</dbReference>
<dbReference type="PROSITE" id="PS01124">
    <property type="entry name" value="HTH_ARAC_FAMILY_2"/>
    <property type="match status" value="1"/>
</dbReference>
<dbReference type="RefSeq" id="WP_007857854.1">
    <property type="nucleotide sequence ID" value="NZ_KQ235880.1"/>
</dbReference>
<dbReference type="InterPro" id="IPR037923">
    <property type="entry name" value="HTH-like"/>
</dbReference>
<dbReference type="Proteomes" id="UP000037392">
    <property type="component" value="Unassembled WGS sequence"/>
</dbReference>
<evidence type="ECO:0000256" key="1">
    <source>
        <dbReference type="ARBA" id="ARBA00023015"/>
    </source>
</evidence>
<dbReference type="OrthoDB" id="9778008at2"/>
<dbReference type="GO" id="GO:0043565">
    <property type="term" value="F:sequence-specific DNA binding"/>
    <property type="evidence" value="ECO:0007669"/>
    <property type="project" value="InterPro"/>
</dbReference>
<dbReference type="AlphaFoldDB" id="A0A0J9BYD6"/>
<comment type="caution">
    <text evidence="5">The sequence shown here is derived from an EMBL/GenBank/DDBJ whole genome shotgun (WGS) entry which is preliminary data.</text>
</comment>
<dbReference type="SUPFAM" id="SSF46689">
    <property type="entry name" value="Homeodomain-like"/>
    <property type="match status" value="2"/>
</dbReference>
<accession>A0A0J9BYD6</accession>
<name>A0A0J9BYD6_9FIRM</name>
<proteinExistence type="predicted"/>
<evidence type="ECO:0000259" key="4">
    <source>
        <dbReference type="PROSITE" id="PS01124"/>
    </source>
</evidence>
<dbReference type="InterPro" id="IPR009057">
    <property type="entry name" value="Homeodomain-like_sf"/>
</dbReference>
<gene>
    <name evidence="5" type="ORF">HMPREF9470_03497</name>
</gene>
<dbReference type="SMART" id="SM00342">
    <property type="entry name" value="HTH_ARAC"/>
    <property type="match status" value="1"/>
</dbReference>
<dbReference type="PANTHER" id="PTHR43280">
    <property type="entry name" value="ARAC-FAMILY TRANSCRIPTIONAL REGULATOR"/>
    <property type="match status" value="1"/>
</dbReference>
<dbReference type="InterPro" id="IPR018060">
    <property type="entry name" value="HTH_AraC"/>
</dbReference>
<dbReference type="GeneID" id="93166356"/>
<dbReference type="CDD" id="cd02208">
    <property type="entry name" value="cupin_RmlC-like"/>
    <property type="match status" value="1"/>
</dbReference>
<dbReference type="PATRIC" id="fig|742734.4.peg.3750"/>
<evidence type="ECO:0000313" key="6">
    <source>
        <dbReference type="Proteomes" id="UP000037392"/>
    </source>
</evidence>
<keyword evidence="1" id="KW-0805">Transcription regulation</keyword>
<feature type="domain" description="HTH araC/xylS-type" evidence="4">
    <location>
        <begin position="201"/>
        <end position="299"/>
    </location>
</feature>
<evidence type="ECO:0000256" key="2">
    <source>
        <dbReference type="ARBA" id="ARBA00023125"/>
    </source>
</evidence>
<dbReference type="Gene3D" id="2.60.120.10">
    <property type="entry name" value="Jelly Rolls"/>
    <property type="match status" value="1"/>
</dbReference>
<dbReference type="InterPro" id="IPR014710">
    <property type="entry name" value="RmlC-like_jellyroll"/>
</dbReference>
<dbReference type="GO" id="GO:0003700">
    <property type="term" value="F:DNA-binding transcription factor activity"/>
    <property type="evidence" value="ECO:0007669"/>
    <property type="project" value="InterPro"/>
</dbReference>
<evidence type="ECO:0000313" key="5">
    <source>
        <dbReference type="EMBL" id="KMW17808.1"/>
    </source>
</evidence>
<keyword evidence="2" id="KW-0238">DNA-binding</keyword>
<dbReference type="Pfam" id="PF02311">
    <property type="entry name" value="AraC_binding"/>
    <property type="match status" value="1"/>
</dbReference>
<evidence type="ECO:0000256" key="3">
    <source>
        <dbReference type="ARBA" id="ARBA00023163"/>
    </source>
</evidence>
<organism evidence="5 6">
    <name type="scientific">[Clostridium] citroniae WAL-19142</name>
    <dbReference type="NCBI Taxonomy" id="742734"/>
    <lineage>
        <taxon>Bacteria</taxon>
        <taxon>Bacillati</taxon>
        <taxon>Bacillota</taxon>
        <taxon>Clostridia</taxon>
        <taxon>Lachnospirales</taxon>
        <taxon>Lachnospiraceae</taxon>
        <taxon>Enterocloster</taxon>
    </lineage>
</organism>